<evidence type="ECO:0000256" key="1">
    <source>
        <dbReference type="ARBA" id="ARBA00022679"/>
    </source>
</evidence>
<keyword evidence="2" id="KW-0012">Acyltransferase</keyword>
<sequence>MEPIAVQQEGIIFLKKHFNTSEKFGEIEKKVLEVRRAKLEDISEIQRITKEAFKQYREYAGGDSKIAAMEETYEDIKRDIETKEVFVALLNGIPVGSVRIEVFPDKTAYLSRFGVRPDYQNNGVGKALLDVVDTAMKEMGIKKIYLHTASKATPLICCYYKRGFYIDSTTKDRGYIRALLCKEYKEDE</sequence>
<dbReference type="CDD" id="cd04301">
    <property type="entry name" value="NAT_SF"/>
    <property type="match status" value="1"/>
</dbReference>
<comment type="caution">
    <text evidence="4">The sequence shown here is derived from an EMBL/GenBank/DDBJ whole genome shotgun (WGS) entry which is preliminary data.</text>
</comment>
<dbReference type="Gene3D" id="3.40.630.30">
    <property type="match status" value="1"/>
</dbReference>
<dbReference type="Proteomes" id="UP000295325">
    <property type="component" value="Unassembled WGS sequence"/>
</dbReference>
<keyword evidence="5" id="KW-1185">Reference proteome</keyword>
<dbReference type="InterPro" id="IPR050832">
    <property type="entry name" value="Bact_Acetyltransf"/>
</dbReference>
<dbReference type="InterPro" id="IPR000182">
    <property type="entry name" value="GNAT_dom"/>
</dbReference>
<organism evidence="4 5">
    <name type="scientific">Fonticella tunisiensis</name>
    <dbReference type="NCBI Taxonomy" id="1096341"/>
    <lineage>
        <taxon>Bacteria</taxon>
        <taxon>Bacillati</taxon>
        <taxon>Bacillota</taxon>
        <taxon>Clostridia</taxon>
        <taxon>Eubacteriales</taxon>
        <taxon>Clostridiaceae</taxon>
        <taxon>Fonticella</taxon>
    </lineage>
</organism>
<accession>A0A4R7K632</accession>
<feature type="domain" description="N-acetyltransferase" evidence="3">
    <location>
        <begin position="32"/>
        <end position="186"/>
    </location>
</feature>
<dbReference type="PROSITE" id="PS51186">
    <property type="entry name" value="GNAT"/>
    <property type="match status" value="1"/>
</dbReference>
<dbReference type="EMBL" id="SOAZ01000043">
    <property type="protein sequence ID" value="TDT45982.1"/>
    <property type="molecule type" value="Genomic_DNA"/>
</dbReference>
<evidence type="ECO:0000256" key="2">
    <source>
        <dbReference type="ARBA" id="ARBA00023315"/>
    </source>
</evidence>
<proteinExistence type="predicted"/>
<evidence type="ECO:0000313" key="4">
    <source>
        <dbReference type="EMBL" id="TDT45982.1"/>
    </source>
</evidence>
<dbReference type="RefSeq" id="WP_133629451.1">
    <property type="nucleotide sequence ID" value="NZ_SOAZ01000043.1"/>
</dbReference>
<dbReference type="GO" id="GO:0016747">
    <property type="term" value="F:acyltransferase activity, transferring groups other than amino-acyl groups"/>
    <property type="evidence" value="ECO:0007669"/>
    <property type="project" value="InterPro"/>
</dbReference>
<evidence type="ECO:0000313" key="5">
    <source>
        <dbReference type="Proteomes" id="UP000295325"/>
    </source>
</evidence>
<keyword evidence="1 4" id="KW-0808">Transferase</keyword>
<gene>
    <name evidence="4" type="ORF">EDD71_1438</name>
</gene>
<dbReference type="AlphaFoldDB" id="A0A4R7K632"/>
<dbReference type="Pfam" id="PF00583">
    <property type="entry name" value="Acetyltransf_1"/>
    <property type="match status" value="1"/>
</dbReference>
<evidence type="ECO:0000259" key="3">
    <source>
        <dbReference type="PROSITE" id="PS51186"/>
    </source>
</evidence>
<dbReference type="OrthoDB" id="2111574at2"/>
<dbReference type="SUPFAM" id="SSF55729">
    <property type="entry name" value="Acyl-CoA N-acyltransferases (Nat)"/>
    <property type="match status" value="1"/>
</dbReference>
<dbReference type="InterPro" id="IPR016181">
    <property type="entry name" value="Acyl_CoA_acyltransferase"/>
</dbReference>
<name>A0A4R7K632_9CLOT</name>
<reference evidence="4 5" key="1">
    <citation type="submission" date="2019-03" db="EMBL/GenBank/DDBJ databases">
        <title>Genomic Encyclopedia of Type Strains, Phase IV (KMG-IV): sequencing the most valuable type-strain genomes for metagenomic binning, comparative biology and taxonomic classification.</title>
        <authorList>
            <person name="Goeker M."/>
        </authorList>
    </citation>
    <scope>NUCLEOTIDE SEQUENCE [LARGE SCALE GENOMIC DNA]</scope>
    <source>
        <strain evidence="4 5">DSM 24455</strain>
    </source>
</reference>
<dbReference type="PANTHER" id="PTHR43877">
    <property type="entry name" value="AMINOALKYLPHOSPHONATE N-ACETYLTRANSFERASE-RELATED-RELATED"/>
    <property type="match status" value="1"/>
</dbReference>
<protein>
    <submittedName>
        <fullName evidence="4">Acetyltransferase (GNAT) family protein</fullName>
    </submittedName>
</protein>